<protein>
    <submittedName>
        <fullName evidence="3">XrtA-associated ATPase</fullName>
    </submittedName>
</protein>
<feature type="domain" description="AAA+ ATPase" evidence="2">
    <location>
        <begin position="42"/>
        <end position="206"/>
    </location>
</feature>
<organism evidence="3 4">
    <name type="scientific">Alkalimonas cellulosilytica</name>
    <dbReference type="NCBI Taxonomy" id="3058395"/>
    <lineage>
        <taxon>Bacteria</taxon>
        <taxon>Pseudomonadati</taxon>
        <taxon>Pseudomonadota</taxon>
        <taxon>Gammaproteobacteria</taxon>
        <taxon>Alkalimonas</taxon>
    </lineage>
</organism>
<evidence type="ECO:0000313" key="4">
    <source>
        <dbReference type="Proteomes" id="UP001336314"/>
    </source>
</evidence>
<reference evidence="3 4" key="1">
    <citation type="submission" date="2023-07" db="EMBL/GenBank/DDBJ databases">
        <title>Alkalimonas sp., MEB108 novel, alkaliphilic bacterium isolated from Lonar Lake, India.</title>
        <authorList>
            <person name="Joshi A."/>
            <person name="Thite S."/>
        </authorList>
    </citation>
    <scope>NUCLEOTIDE SEQUENCE [LARGE SCALE GENOMIC DNA]</scope>
    <source>
        <strain evidence="3 4">MEB108</strain>
    </source>
</reference>
<evidence type="ECO:0000313" key="3">
    <source>
        <dbReference type="EMBL" id="MEE2000442.1"/>
    </source>
</evidence>
<dbReference type="Proteomes" id="UP001336314">
    <property type="component" value="Unassembled WGS sequence"/>
</dbReference>
<keyword evidence="4" id="KW-1185">Reference proteome</keyword>
<comment type="caution">
    <text evidence="3">The sequence shown here is derived from an EMBL/GenBank/DDBJ whole genome shotgun (WGS) entry which is preliminary data.</text>
</comment>
<gene>
    <name evidence="3" type="ORF">QWY20_03165</name>
</gene>
<dbReference type="SUPFAM" id="SSF52540">
    <property type="entry name" value="P-loop containing nucleoside triphosphate hydrolases"/>
    <property type="match status" value="1"/>
</dbReference>
<dbReference type="InterPro" id="IPR003593">
    <property type="entry name" value="AAA+_ATPase"/>
</dbReference>
<feature type="region of interest" description="Disordered" evidence="1">
    <location>
        <begin position="276"/>
        <end position="297"/>
    </location>
</feature>
<dbReference type="Pfam" id="PF13401">
    <property type="entry name" value="AAA_22"/>
    <property type="match status" value="1"/>
</dbReference>
<dbReference type="PANTHER" id="PTHR35894:SF1">
    <property type="entry name" value="PHOSPHORIBULOKINASE _ URIDINE KINASE FAMILY"/>
    <property type="match status" value="1"/>
</dbReference>
<dbReference type="InterPro" id="IPR049945">
    <property type="entry name" value="AAA_22"/>
</dbReference>
<dbReference type="Gene3D" id="3.40.50.300">
    <property type="entry name" value="P-loop containing nucleotide triphosphate hydrolases"/>
    <property type="match status" value="1"/>
</dbReference>
<feature type="compositionally biased region" description="Low complexity" evidence="1">
    <location>
        <begin position="279"/>
        <end position="291"/>
    </location>
</feature>
<dbReference type="InterPro" id="IPR052026">
    <property type="entry name" value="ExeA_AAA_ATPase_DNA-bind"/>
</dbReference>
<dbReference type="NCBIfam" id="TIGR03015">
    <property type="entry name" value="pepcterm_ATPase"/>
    <property type="match status" value="1"/>
</dbReference>
<dbReference type="PANTHER" id="PTHR35894">
    <property type="entry name" value="GENERAL SECRETION PATHWAY PROTEIN A-RELATED"/>
    <property type="match status" value="1"/>
</dbReference>
<proteinExistence type="predicted"/>
<dbReference type="InterPro" id="IPR017466">
    <property type="entry name" value="XrtA-assoc_ATPase-like"/>
</dbReference>
<dbReference type="RefSeq" id="WP_330127583.1">
    <property type="nucleotide sequence ID" value="NZ_JAUHLI010000002.1"/>
</dbReference>
<dbReference type="EMBL" id="JAUHLI010000002">
    <property type="protein sequence ID" value="MEE2000442.1"/>
    <property type="molecule type" value="Genomic_DNA"/>
</dbReference>
<accession>A0ABU7J339</accession>
<name>A0ABU7J339_9GAMM</name>
<dbReference type="SMART" id="SM00382">
    <property type="entry name" value="AAA"/>
    <property type="match status" value="1"/>
</dbReference>
<evidence type="ECO:0000256" key="1">
    <source>
        <dbReference type="SAM" id="MobiDB-lite"/>
    </source>
</evidence>
<evidence type="ECO:0000259" key="2">
    <source>
        <dbReference type="SMART" id="SM00382"/>
    </source>
</evidence>
<sequence length="337" mass="37790">MYEKYYGFKERPFQLTPNPNWFFASKLHKRALAYLQYGLSQGEGFIVITGDVGTGKTTIANQLLSQLNQDEIIAKQIVTSRLSPDDLIRMIASAFNLVVSEHSKASYLDAIGSFLKRLHSQHRRALLLVDEAQNLPLEAIEELRMLSNFMADGKPLLQSFLLGQNELNAVIQAPDMEQFRQRIIASSNLTPLQVEDTRAYVEYRIRQAGVTEPLLAEDSFALIQGFSRGIPRKINTLMDRVFLFGYLEEKPYLEAADVQAVIDEIMDEVANLKPVQTQAPASNSSAPGSPSTQSGNLLQEISQLLDNSLETKLKLAKELDQLIQKQQSALKNNPPEH</sequence>
<dbReference type="InterPro" id="IPR027417">
    <property type="entry name" value="P-loop_NTPase"/>
</dbReference>